<evidence type="ECO:0000256" key="3">
    <source>
        <dbReference type="ARBA" id="ARBA00023136"/>
    </source>
</evidence>
<dbReference type="Gene3D" id="3.40.190.10">
    <property type="entry name" value="Periplasmic binding protein-like II"/>
    <property type="match status" value="2"/>
</dbReference>
<organism evidence="6 7">
    <name type="scientific">Paenibacillus sambharensis</name>
    <dbReference type="NCBI Taxonomy" id="1803190"/>
    <lineage>
        <taxon>Bacteria</taxon>
        <taxon>Bacillati</taxon>
        <taxon>Bacillota</taxon>
        <taxon>Bacilli</taxon>
        <taxon>Bacillales</taxon>
        <taxon>Paenibacillaceae</taxon>
        <taxon>Paenibacillus</taxon>
    </lineage>
</organism>
<keyword evidence="7" id="KW-1185">Reference proteome</keyword>
<evidence type="ECO:0000256" key="4">
    <source>
        <dbReference type="ARBA" id="ARBA00023139"/>
    </source>
</evidence>
<keyword evidence="1" id="KW-1003">Cell membrane</keyword>
<dbReference type="EMBL" id="QKRB01000044">
    <property type="protein sequence ID" value="PZD95284.1"/>
    <property type="molecule type" value="Genomic_DNA"/>
</dbReference>
<dbReference type="Proteomes" id="UP000249522">
    <property type="component" value="Unassembled WGS sequence"/>
</dbReference>
<name>A0A2W1LLA9_9BACL</name>
<dbReference type="Pfam" id="PF01547">
    <property type="entry name" value="SBP_bac_1"/>
    <property type="match status" value="1"/>
</dbReference>
<keyword evidence="4" id="KW-0564">Palmitate</keyword>
<reference evidence="6 7" key="1">
    <citation type="submission" date="2018-06" db="EMBL/GenBank/DDBJ databases">
        <title>Paenibacillus imtechensis sp. nov.</title>
        <authorList>
            <person name="Pinnaka A.K."/>
            <person name="Singh H."/>
            <person name="Kaur M."/>
        </authorList>
    </citation>
    <scope>NUCLEOTIDE SEQUENCE [LARGE SCALE GENOMIC DNA]</scope>
    <source>
        <strain evidence="6 7">SMB1</strain>
    </source>
</reference>
<evidence type="ECO:0000256" key="1">
    <source>
        <dbReference type="ARBA" id="ARBA00022475"/>
    </source>
</evidence>
<comment type="caution">
    <text evidence="6">The sequence shown here is derived from an EMBL/GenBank/DDBJ whole genome shotgun (WGS) entry which is preliminary data.</text>
</comment>
<sequence length="540" mass="61153">MNSLTSYFRLKNNLCAKRPALRATIMNGGIYMTKTRLAFLLLFLVTAVVISSLLMKQATHLTQEVQRSADEPDTLTTVFSLRPAIRFHAGETIEDNIHTRSVREHLNIDIHYLWTAPDSTFTTKLKLQLLNKREMPDIIPVRTDVVHELIDSGQFMAVDELFAQYASPVWKKAMKEDPAVWQPYERDGKHYAIPILDYHYNSDPVMWIREDWLEKVGLTPPSSLSELEAVLDAFTHRDPDGNGRDDTYGIAVSLQRAVNTWMADIGWVFGMYGILPEQWNLVNGTAEGEGRLEYGSIQPEAKQGLLKLKEWKEQGYFSDEALYQDEEMAARMFTQGKAGIVVGPAWMRYRPLDDMLAANSGVSFMAIPLPSGQSGKSYHRSSPPRNGAILINKNIQDPEPFFRYINYLYESGSVQAGPLNSLIPGEPVDVSDYTLIYDGARVPSDWTQIVSEPEKSILARQAGSRLLNEFQGPPTTTMREKWGQLQQTEREVFLQIIYGKQDIAYFDRFAALWKENGGDQITDEVNAWYRSSQSSAAAGR</sequence>
<dbReference type="InterPro" id="IPR050490">
    <property type="entry name" value="Bact_solute-bd_prot1"/>
</dbReference>
<dbReference type="PANTHER" id="PTHR43649">
    <property type="entry name" value="ARABINOSE-BINDING PROTEIN-RELATED"/>
    <property type="match status" value="1"/>
</dbReference>
<dbReference type="OrthoDB" id="9787283at2"/>
<dbReference type="InterPro" id="IPR006059">
    <property type="entry name" value="SBP"/>
</dbReference>
<protein>
    <submittedName>
        <fullName evidence="6">Sugar ABC transporter</fullName>
    </submittedName>
</protein>
<dbReference type="PANTHER" id="PTHR43649:SF33">
    <property type="entry name" value="POLYGALACTURONAN_RHAMNOGALACTURONAN-BINDING PROTEIN YTCQ"/>
    <property type="match status" value="1"/>
</dbReference>
<keyword evidence="3" id="KW-0472">Membrane</keyword>
<dbReference type="AlphaFoldDB" id="A0A2W1LLA9"/>
<keyword evidence="5" id="KW-0449">Lipoprotein</keyword>
<evidence type="ECO:0000313" key="6">
    <source>
        <dbReference type="EMBL" id="PZD95284.1"/>
    </source>
</evidence>
<gene>
    <name evidence="6" type="ORF">DNH61_12075</name>
</gene>
<evidence type="ECO:0000256" key="2">
    <source>
        <dbReference type="ARBA" id="ARBA00022729"/>
    </source>
</evidence>
<keyword evidence="2" id="KW-0732">Signal</keyword>
<proteinExistence type="predicted"/>
<evidence type="ECO:0000256" key="5">
    <source>
        <dbReference type="ARBA" id="ARBA00023288"/>
    </source>
</evidence>
<accession>A0A2W1LLA9</accession>
<dbReference type="SUPFAM" id="SSF53850">
    <property type="entry name" value="Periplasmic binding protein-like II"/>
    <property type="match status" value="1"/>
</dbReference>
<evidence type="ECO:0000313" key="7">
    <source>
        <dbReference type="Proteomes" id="UP000249522"/>
    </source>
</evidence>